<dbReference type="OrthoDB" id="2936540at2"/>
<feature type="transmembrane region" description="Helical" evidence="2">
    <location>
        <begin position="347"/>
        <end position="370"/>
    </location>
</feature>
<reference evidence="5 6" key="1">
    <citation type="submission" date="2018-01" db="EMBL/GenBank/DDBJ databases">
        <title>The whole genome sequencing and assembly of Paenibacillus chitinolyticus KCCM 41400 strain.</title>
        <authorList>
            <person name="Kim J.-Y."/>
            <person name="Park M.-K."/>
            <person name="Lee Y.-J."/>
            <person name="Yi H."/>
            <person name="Bahn Y.-S."/>
            <person name="Kim J.F."/>
            <person name="Lee D.-W."/>
        </authorList>
    </citation>
    <scope>NUCLEOTIDE SEQUENCE [LARGE SCALE GENOMIC DNA]</scope>
    <source>
        <strain evidence="5 6">KCCM 41400</strain>
    </source>
</reference>
<evidence type="ECO:0000313" key="4">
    <source>
        <dbReference type="EMBL" id="MCY9598592.1"/>
    </source>
</evidence>
<organism evidence="5 6">
    <name type="scientific">Paenibacillus chitinolyticus</name>
    <dbReference type="NCBI Taxonomy" id="79263"/>
    <lineage>
        <taxon>Bacteria</taxon>
        <taxon>Bacillati</taxon>
        <taxon>Bacillota</taxon>
        <taxon>Bacilli</taxon>
        <taxon>Bacillales</taxon>
        <taxon>Paenibacillaceae</taxon>
        <taxon>Paenibacillus</taxon>
    </lineage>
</organism>
<feature type="domain" description="DUF418" evidence="3">
    <location>
        <begin position="284"/>
        <end position="384"/>
    </location>
</feature>
<accession>A0A410WX18</accession>
<feature type="compositionally biased region" description="Basic and acidic residues" evidence="1">
    <location>
        <begin position="1"/>
        <end position="18"/>
    </location>
</feature>
<feature type="transmembrane region" description="Helical" evidence="2">
    <location>
        <begin position="68"/>
        <end position="88"/>
    </location>
</feature>
<dbReference type="PANTHER" id="PTHR30590:SF2">
    <property type="entry name" value="INNER MEMBRANE PROTEIN"/>
    <property type="match status" value="1"/>
</dbReference>
<dbReference type="InterPro" id="IPR052529">
    <property type="entry name" value="Bact_Transport_Assoc"/>
</dbReference>
<keyword evidence="2" id="KW-0812">Transmembrane</keyword>
<feature type="transmembrane region" description="Helical" evidence="2">
    <location>
        <begin position="189"/>
        <end position="209"/>
    </location>
</feature>
<evidence type="ECO:0000259" key="3">
    <source>
        <dbReference type="Pfam" id="PF04235"/>
    </source>
</evidence>
<feature type="transmembrane region" description="Helical" evidence="2">
    <location>
        <begin position="287"/>
        <end position="308"/>
    </location>
</feature>
<evidence type="ECO:0000256" key="1">
    <source>
        <dbReference type="SAM" id="MobiDB-lite"/>
    </source>
</evidence>
<keyword evidence="2" id="KW-1133">Transmembrane helix</keyword>
<dbReference type="PANTHER" id="PTHR30590">
    <property type="entry name" value="INNER MEMBRANE PROTEIN"/>
    <property type="match status" value="1"/>
</dbReference>
<dbReference type="Pfam" id="PF04235">
    <property type="entry name" value="DUF418"/>
    <property type="match status" value="1"/>
</dbReference>
<sequence length="399" mass="43084">MSDRFKMPDENGNEKEKGTGSGHRRPENAFPNRRGNPQGAGRLLALDAARGLAVIGMYLQHFASNERITTIVSGNSTLLFVLCGGISYSIMAQRMKDRQKDATAFRAKMLARAVFIDIMGYLLIMLNTPFGVILPAYAAMFVLALILAGHSNRTLVTTTVALMFLAPPLMLLGMSALSGAFLLRDVAGGPMSTLALAPAFVAGMAIGSLELTKKRTAFLLAIVGLMLLIIGKTLAANVLPELNRSFESWLVTVQGIAAMPDPYAIWPLNMEQPMWHMLLWTVPHSASTFQTLTGLGFALLVVGIVFLVPKKTDAILVPFAGVGRVALTMYAAQFVVVWLLTLSSIDYSLAGVPLGDLLVALITLVAGWLISRLPQGPLESSMRHFDRLFSVPRSITAPK</sequence>
<dbReference type="GeneID" id="95375979"/>
<evidence type="ECO:0000256" key="2">
    <source>
        <dbReference type="SAM" id="Phobius"/>
    </source>
</evidence>
<keyword evidence="7" id="KW-1185">Reference proteome</keyword>
<evidence type="ECO:0000313" key="5">
    <source>
        <dbReference type="EMBL" id="QAV18781.1"/>
    </source>
</evidence>
<dbReference type="RefSeq" id="WP_042227762.1">
    <property type="nucleotide sequence ID" value="NZ_CP026520.1"/>
</dbReference>
<reference evidence="4 7" key="2">
    <citation type="submission" date="2022-05" db="EMBL/GenBank/DDBJ databases">
        <title>Genome Sequencing of Bee-Associated Microbes.</title>
        <authorList>
            <person name="Dunlap C."/>
        </authorList>
    </citation>
    <scope>NUCLEOTIDE SEQUENCE [LARGE SCALE GENOMIC DNA]</scope>
    <source>
        <strain evidence="4 7">NRRL B-23120</strain>
    </source>
</reference>
<proteinExistence type="predicted"/>
<protein>
    <submittedName>
        <fullName evidence="5">DUF418 domain-containing protein</fullName>
    </submittedName>
</protein>
<dbReference type="AlphaFoldDB" id="A0A410WX18"/>
<dbReference type="Proteomes" id="UP000288943">
    <property type="component" value="Chromosome"/>
</dbReference>
<feature type="transmembrane region" description="Helical" evidence="2">
    <location>
        <begin position="109"/>
        <end position="126"/>
    </location>
</feature>
<feature type="transmembrane region" description="Helical" evidence="2">
    <location>
        <begin position="216"/>
        <end position="239"/>
    </location>
</feature>
<feature type="region of interest" description="Disordered" evidence="1">
    <location>
        <begin position="1"/>
        <end position="38"/>
    </location>
</feature>
<dbReference type="InterPro" id="IPR007349">
    <property type="entry name" value="DUF418"/>
</dbReference>
<gene>
    <name evidence="4" type="ORF">M5X16_22835</name>
    <name evidence="5" type="ORF">PC41400_14275</name>
</gene>
<feature type="transmembrane region" description="Helical" evidence="2">
    <location>
        <begin position="315"/>
        <end position="341"/>
    </location>
</feature>
<feature type="transmembrane region" description="Helical" evidence="2">
    <location>
        <begin position="132"/>
        <end position="148"/>
    </location>
</feature>
<dbReference type="EMBL" id="JAMDMJ010000033">
    <property type="protein sequence ID" value="MCY9598592.1"/>
    <property type="molecule type" value="Genomic_DNA"/>
</dbReference>
<evidence type="ECO:0000313" key="6">
    <source>
        <dbReference type="Proteomes" id="UP000288943"/>
    </source>
</evidence>
<evidence type="ECO:0000313" key="7">
    <source>
        <dbReference type="Proteomes" id="UP001527202"/>
    </source>
</evidence>
<dbReference type="EMBL" id="CP026520">
    <property type="protein sequence ID" value="QAV18781.1"/>
    <property type="molecule type" value="Genomic_DNA"/>
</dbReference>
<dbReference type="KEGG" id="pchi:PC41400_14275"/>
<name>A0A410WX18_9BACL</name>
<dbReference type="Proteomes" id="UP001527202">
    <property type="component" value="Unassembled WGS sequence"/>
</dbReference>
<keyword evidence="2" id="KW-0472">Membrane</keyword>
<feature type="transmembrane region" description="Helical" evidence="2">
    <location>
        <begin position="160"/>
        <end position="183"/>
    </location>
</feature>